<evidence type="ECO:0000313" key="3">
    <source>
        <dbReference type="Proteomes" id="UP001208570"/>
    </source>
</evidence>
<proteinExistence type="predicted"/>
<keyword evidence="3" id="KW-1185">Reference proteome</keyword>
<gene>
    <name evidence="2" type="ORF">LSH36_982g00104</name>
</gene>
<organism evidence="2 3">
    <name type="scientific">Paralvinella palmiformis</name>
    <dbReference type="NCBI Taxonomy" id="53620"/>
    <lineage>
        <taxon>Eukaryota</taxon>
        <taxon>Metazoa</taxon>
        <taxon>Spiralia</taxon>
        <taxon>Lophotrochozoa</taxon>
        <taxon>Annelida</taxon>
        <taxon>Polychaeta</taxon>
        <taxon>Sedentaria</taxon>
        <taxon>Canalipalpata</taxon>
        <taxon>Terebellida</taxon>
        <taxon>Terebelliformia</taxon>
        <taxon>Alvinellidae</taxon>
        <taxon>Paralvinella</taxon>
    </lineage>
</organism>
<evidence type="ECO:0000313" key="2">
    <source>
        <dbReference type="EMBL" id="KAK2142236.1"/>
    </source>
</evidence>
<dbReference type="InterPro" id="IPR045052">
    <property type="entry name" value="Copine"/>
</dbReference>
<dbReference type="EMBL" id="JAODUP010000982">
    <property type="protein sequence ID" value="KAK2142236.1"/>
    <property type="molecule type" value="Genomic_DNA"/>
</dbReference>
<feature type="domain" description="Copine C-terminal" evidence="1">
    <location>
        <begin position="193"/>
        <end position="271"/>
    </location>
</feature>
<evidence type="ECO:0000259" key="1">
    <source>
        <dbReference type="Pfam" id="PF07002"/>
    </source>
</evidence>
<dbReference type="GO" id="GO:0071277">
    <property type="term" value="P:cellular response to calcium ion"/>
    <property type="evidence" value="ECO:0007669"/>
    <property type="project" value="TreeGrafter"/>
</dbReference>
<sequence>MQYLIRFHFSLTMTKSSETKSRFLSLRSYFLDRKLRPVCHQIGGRVRSSFLLGQWVEKLSIQFCAKDLDRKDVVGTSDPFLRIYKSNEDNRHKLIGYFTASLEQLKSGAKFECEKPNKEGKKHSGDRVNSKEYGQQLKNHESQHEFQPLEQTSENQMNGVLWAWVLKKAWTNINNLIAVDFTESNGKPGDPKSLHYANPNSPNAYVQALRGVGEVIELYDSDGMFPAWGFGARLPPDGAISHCFPLNEHISNPYCIKIDGVLEAYYQTLARTHADGSEYFILLILTDGMFCDIDNTSKAIVAASSLPLSIIIIGIGDADFEGMKILDGDKQRFSFQGKEAEGDIVQFFKFDEFEKVKNVRSIDEYKMILAAEVLAEVPGQFLSYMERNKVRPGQF</sequence>
<dbReference type="SUPFAM" id="SSF53300">
    <property type="entry name" value="vWA-like"/>
    <property type="match status" value="1"/>
</dbReference>
<protein>
    <recommendedName>
        <fullName evidence="1">Copine C-terminal domain-containing protein</fullName>
    </recommendedName>
</protein>
<dbReference type="PANTHER" id="PTHR10857">
    <property type="entry name" value="COPINE"/>
    <property type="match status" value="1"/>
</dbReference>
<dbReference type="GO" id="GO:0005886">
    <property type="term" value="C:plasma membrane"/>
    <property type="evidence" value="ECO:0007669"/>
    <property type="project" value="TreeGrafter"/>
</dbReference>
<name>A0AAD9IX86_9ANNE</name>
<dbReference type="Proteomes" id="UP001208570">
    <property type="component" value="Unassembled WGS sequence"/>
</dbReference>
<dbReference type="AlphaFoldDB" id="A0AAD9IX86"/>
<reference evidence="2" key="1">
    <citation type="journal article" date="2023" name="Mol. Biol. Evol.">
        <title>Third-Generation Sequencing Reveals the Adaptive Role of the Epigenome in Three Deep-Sea Polychaetes.</title>
        <authorList>
            <person name="Perez M."/>
            <person name="Aroh O."/>
            <person name="Sun Y."/>
            <person name="Lan Y."/>
            <person name="Juniper S.K."/>
            <person name="Young C.R."/>
            <person name="Angers B."/>
            <person name="Qian P.Y."/>
        </authorList>
    </citation>
    <scope>NUCLEOTIDE SEQUENCE</scope>
    <source>
        <strain evidence="2">P08H-3</strain>
    </source>
</reference>
<dbReference type="InterPro" id="IPR010734">
    <property type="entry name" value="Copine_C"/>
</dbReference>
<feature type="domain" description="Copine C-terminal" evidence="1">
    <location>
        <begin position="273"/>
        <end position="392"/>
    </location>
</feature>
<dbReference type="PANTHER" id="PTHR10857:SF106">
    <property type="entry name" value="C2 DOMAIN-CONTAINING PROTEIN"/>
    <property type="match status" value="1"/>
</dbReference>
<comment type="caution">
    <text evidence="2">The sequence shown here is derived from an EMBL/GenBank/DDBJ whole genome shotgun (WGS) entry which is preliminary data.</text>
</comment>
<accession>A0AAD9IX86</accession>
<dbReference type="InterPro" id="IPR036465">
    <property type="entry name" value="vWFA_dom_sf"/>
</dbReference>
<dbReference type="Pfam" id="PF07002">
    <property type="entry name" value="Copine"/>
    <property type="match status" value="2"/>
</dbReference>
<dbReference type="GO" id="GO:0005544">
    <property type="term" value="F:calcium-dependent phospholipid binding"/>
    <property type="evidence" value="ECO:0007669"/>
    <property type="project" value="InterPro"/>
</dbReference>